<evidence type="ECO:0000256" key="4">
    <source>
        <dbReference type="ARBA" id="ARBA00022692"/>
    </source>
</evidence>
<feature type="transmembrane region" description="Helical" evidence="7">
    <location>
        <begin position="342"/>
        <end position="359"/>
    </location>
</feature>
<sequence>MLEIFWRFLILGLTSFGGPAAHIGYFRQTFVEKLHWLDSEHYHRLIALSQFLPGPGSSQIGFAIGLQRGGLAGGITAFIAFTLPSFFLLYALAIGLQTSEVLKLDGLIHGLKLLALVVILDAIWSMWRSFCHQTLTRIIASTTAIVLLLIPSFFIQVALLLLMSLVGVVFLRQSPPQQTQTDDEKFSLSGKLWLALTLLLFALSLFDWQHAALELFAEFYQAGSLVFGGGHVVLPLLQQTLGERLSTDSFLTAYAAAQAVPGPMFTLSAYLGADSLPSSPLSGALIATLAIFLPGFLLVLALHDHWQNLAQKPRFAGAVIAINASVVGFLIATLIQPVAPSALMHWPDIIAALLGIYLLIFRRLSVFWLILLFSAYGVLGGLI</sequence>
<protein>
    <submittedName>
        <fullName evidence="8">Chromate efflux transporter</fullName>
    </submittedName>
</protein>
<evidence type="ECO:0000256" key="5">
    <source>
        <dbReference type="ARBA" id="ARBA00022989"/>
    </source>
</evidence>
<feature type="transmembrane region" description="Helical" evidence="7">
    <location>
        <begin position="192"/>
        <end position="213"/>
    </location>
</feature>
<evidence type="ECO:0000256" key="3">
    <source>
        <dbReference type="ARBA" id="ARBA00022475"/>
    </source>
</evidence>
<evidence type="ECO:0000313" key="9">
    <source>
        <dbReference type="Proteomes" id="UP001193680"/>
    </source>
</evidence>
<keyword evidence="6 7" id="KW-0472">Membrane</keyword>
<comment type="similarity">
    <text evidence="2">Belongs to the chromate ion transporter (CHR) (TC 2.A.51) family.</text>
</comment>
<keyword evidence="5 7" id="KW-1133">Transmembrane helix</keyword>
<organism evidence="8 9">
    <name type="scientific">Thiomicrorhabdus heinhorstiae</name>
    <dbReference type="NCBI Taxonomy" id="2748010"/>
    <lineage>
        <taxon>Bacteria</taxon>
        <taxon>Pseudomonadati</taxon>
        <taxon>Pseudomonadota</taxon>
        <taxon>Gammaproteobacteria</taxon>
        <taxon>Thiotrichales</taxon>
        <taxon>Piscirickettsiaceae</taxon>
        <taxon>Thiomicrorhabdus</taxon>
    </lineage>
</organism>
<dbReference type="PANTHER" id="PTHR33567:SF3">
    <property type="entry name" value="CHROMATE ION TRANSPORTER (EUROFUNG)"/>
    <property type="match status" value="1"/>
</dbReference>
<name>A0ABS0C3N6_9GAMM</name>
<evidence type="ECO:0000256" key="7">
    <source>
        <dbReference type="SAM" id="Phobius"/>
    </source>
</evidence>
<dbReference type="InterPro" id="IPR014047">
    <property type="entry name" value="Chr_Tranpt_l_chain"/>
</dbReference>
<reference evidence="8 9" key="1">
    <citation type="submission" date="2020-06" db="EMBL/GenBank/DDBJ databases">
        <authorList>
            <person name="Scott K."/>
        </authorList>
    </citation>
    <scope>NUCLEOTIDE SEQUENCE [LARGE SCALE GENOMIC DNA]</scope>
    <source>
        <strain evidence="8 9">HH1</strain>
    </source>
</reference>
<evidence type="ECO:0000256" key="1">
    <source>
        <dbReference type="ARBA" id="ARBA00004651"/>
    </source>
</evidence>
<feature type="transmembrane region" description="Helical" evidence="7">
    <location>
        <begin position="366"/>
        <end position="382"/>
    </location>
</feature>
<feature type="transmembrane region" description="Helical" evidence="7">
    <location>
        <begin position="219"/>
        <end position="237"/>
    </location>
</feature>
<feature type="transmembrane region" description="Helical" evidence="7">
    <location>
        <begin position="138"/>
        <end position="171"/>
    </location>
</feature>
<dbReference type="EMBL" id="JACBGI020000030">
    <property type="protein sequence ID" value="MBF6058877.1"/>
    <property type="molecule type" value="Genomic_DNA"/>
</dbReference>
<proteinExistence type="inferred from homology"/>
<keyword evidence="4 7" id="KW-0812">Transmembrane</keyword>
<feature type="transmembrane region" description="Helical" evidence="7">
    <location>
        <begin position="6"/>
        <end position="25"/>
    </location>
</feature>
<feature type="transmembrane region" description="Helical" evidence="7">
    <location>
        <begin position="283"/>
        <end position="303"/>
    </location>
</feature>
<comment type="subcellular location">
    <subcellularLocation>
        <location evidence="1">Cell membrane</location>
        <topology evidence="1">Multi-pass membrane protein</topology>
    </subcellularLocation>
</comment>
<accession>A0ABS0C3N6</accession>
<dbReference type="Pfam" id="PF02417">
    <property type="entry name" value="Chromate_transp"/>
    <property type="match status" value="2"/>
</dbReference>
<gene>
    <name evidence="8" type="primary">chrA</name>
    <name evidence="8" type="ORF">H8792_011035</name>
</gene>
<keyword evidence="3" id="KW-1003">Cell membrane</keyword>
<dbReference type="PIRSF" id="PIRSF004810">
    <property type="entry name" value="ChrA"/>
    <property type="match status" value="1"/>
</dbReference>
<feature type="transmembrane region" description="Helical" evidence="7">
    <location>
        <begin position="71"/>
        <end position="94"/>
    </location>
</feature>
<dbReference type="Proteomes" id="UP001193680">
    <property type="component" value="Unassembled WGS sequence"/>
</dbReference>
<feature type="transmembrane region" description="Helical" evidence="7">
    <location>
        <begin position="106"/>
        <end position="126"/>
    </location>
</feature>
<evidence type="ECO:0000256" key="6">
    <source>
        <dbReference type="ARBA" id="ARBA00023136"/>
    </source>
</evidence>
<keyword evidence="9" id="KW-1185">Reference proteome</keyword>
<dbReference type="RefSeq" id="WP_185979021.1">
    <property type="nucleotide sequence ID" value="NZ_JACBGI020000030.1"/>
</dbReference>
<dbReference type="PANTHER" id="PTHR33567">
    <property type="entry name" value="CHROMATE ION TRANSPORTER (EUROFUNG)"/>
    <property type="match status" value="1"/>
</dbReference>
<evidence type="ECO:0000256" key="2">
    <source>
        <dbReference type="ARBA" id="ARBA00005262"/>
    </source>
</evidence>
<evidence type="ECO:0000313" key="8">
    <source>
        <dbReference type="EMBL" id="MBF6058877.1"/>
    </source>
</evidence>
<reference evidence="8 9" key="2">
    <citation type="submission" date="2020-11" db="EMBL/GenBank/DDBJ databases">
        <title>Sulfur oxidizing isolate from Hospital Hole Sinkhole.</title>
        <authorList>
            <person name="Scott K.M."/>
        </authorList>
    </citation>
    <scope>NUCLEOTIDE SEQUENCE [LARGE SCALE GENOMIC DNA]</scope>
    <source>
        <strain evidence="8 9">HH1</strain>
    </source>
</reference>
<feature type="transmembrane region" description="Helical" evidence="7">
    <location>
        <begin position="315"/>
        <end position="336"/>
    </location>
</feature>
<dbReference type="InterPro" id="IPR003370">
    <property type="entry name" value="Chromate_transpt"/>
</dbReference>
<comment type="caution">
    <text evidence="8">The sequence shown here is derived from an EMBL/GenBank/DDBJ whole genome shotgun (WGS) entry which is preliminary data.</text>
</comment>
<dbReference type="NCBIfam" id="TIGR00937">
    <property type="entry name" value="2A51"/>
    <property type="match status" value="1"/>
</dbReference>